<evidence type="ECO:0008006" key="7">
    <source>
        <dbReference type="Google" id="ProtNLM"/>
    </source>
</evidence>
<evidence type="ECO:0000256" key="4">
    <source>
        <dbReference type="ARBA" id="ARBA00023098"/>
    </source>
</evidence>
<sequence>MHYLHATANVNLPGFLKKSVRLRSENAYWIGYVAVSDNEKSTVLGRLDITITWRGTKTRLELVEDFKDLLRPIRPTTRSCQDRIGVPGSIYGKKRGVPFL</sequence>
<dbReference type="GO" id="GO:0016042">
    <property type="term" value="P:lipid catabolic process"/>
    <property type="evidence" value="ECO:0007669"/>
    <property type="project" value="UniProtKB-KW"/>
</dbReference>
<name>A0AAV6LS11_9ERIC</name>
<dbReference type="Proteomes" id="UP000823749">
    <property type="component" value="Chromosome 1"/>
</dbReference>
<evidence type="ECO:0000256" key="3">
    <source>
        <dbReference type="ARBA" id="ARBA00022963"/>
    </source>
</evidence>
<reference evidence="5" key="1">
    <citation type="submission" date="2020-08" db="EMBL/GenBank/DDBJ databases">
        <title>Plant Genome Project.</title>
        <authorList>
            <person name="Zhang R.-G."/>
        </authorList>
    </citation>
    <scope>NUCLEOTIDE SEQUENCE</scope>
    <source>
        <strain evidence="5">WSP0</strain>
        <tissue evidence="5">Leaf</tissue>
    </source>
</reference>
<keyword evidence="4" id="KW-0443">Lipid metabolism</keyword>
<dbReference type="AlphaFoldDB" id="A0AAV6LS11"/>
<evidence type="ECO:0000313" key="6">
    <source>
        <dbReference type="Proteomes" id="UP000823749"/>
    </source>
</evidence>
<keyword evidence="2" id="KW-0378">Hydrolase</keyword>
<accession>A0AAV6LS11</accession>
<evidence type="ECO:0000256" key="2">
    <source>
        <dbReference type="ARBA" id="ARBA00022801"/>
    </source>
</evidence>
<keyword evidence="3" id="KW-0442">Lipid degradation</keyword>
<dbReference type="EMBL" id="JACTNZ010000001">
    <property type="protein sequence ID" value="KAG5567499.1"/>
    <property type="molecule type" value="Genomic_DNA"/>
</dbReference>
<organism evidence="5 6">
    <name type="scientific">Rhododendron griersonianum</name>
    <dbReference type="NCBI Taxonomy" id="479676"/>
    <lineage>
        <taxon>Eukaryota</taxon>
        <taxon>Viridiplantae</taxon>
        <taxon>Streptophyta</taxon>
        <taxon>Embryophyta</taxon>
        <taxon>Tracheophyta</taxon>
        <taxon>Spermatophyta</taxon>
        <taxon>Magnoliopsida</taxon>
        <taxon>eudicotyledons</taxon>
        <taxon>Gunneridae</taxon>
        <taxon>Pentapetalae</taxon>
        <taxon>asterids</taxon>
        <taxon>Ericales</taxon>
        <taxon>Ericaceae</taxon>
        <taxon>Ericoideae</taxon>
        <taxon>Rhodoreae</taxon>
        <taxon>Rhododendron</taxon>
    </lineage>
</organism>
<protein>
    <recommendedName>
        <fullName evidence="7">Phospholipase A1</fullName>
    </recommendedName>
</protein>
<evidence type="ECO:0000256" key="1">
    <source>
        <dbReference type="ARBA" id="ARBA00010701"/>
    </source>
</evidence>
<proteinExistence type="inferred from homology"/>
<dbReference type="PANTHER" id="PTHR31403:SF51">
    <property type="entry name" value="PHOSPHOLIPASE A1-IGAMMA2, CHLOROPLASTIC"/>
    <property type="match status" value="1"/>
</dbReference>
<comment type="caution">
    <text evidence="5">The sequence shown here is derived from an EMBL/GenBank/DDBJ whole genome shotgun (WGS) entry which is preliminary data.</text>
</comment>
<dbReference type="GO" id="GO:0004620">
    <property type="term" value="F:phospholipase activity"/>
    <property type="evidence" value="ECO:0007669"/>
    <property type="project" value="TreeGrafter"/>
</dbReference>
<dbReference type="PANTHER" id="PTHR31403">
    <property type="entry name" value="PHOSPHOLIPASE A1-IBETA2, CHLOROPLASTIC"/>
    <property type="match status" value="1"/>
</dbReference>
<gene>
    <name evidence="5" type="ORF">RHGRI_002896</name>
</gene>
<dbReference type="Gene3D" id="3.40.50.1820">
    <property type="entry name" value="alpha/beta hydrolase"/>
    <property type="match status" value="1"/>
</dbReference>
<keyword evidence="6" id="KW-1185">Reference proteome</keyword>
<evidence type="ECO:0000313" key="5">
    <source>
        <dbReference type="EMBL" id="KAG5567499.1"/>
    </source>
</evidence>
<comment type="similarity">
    <text evidence="1">Belongs to the AB hydrolase superfamily. Lipase family.</text>
</comment>
<dbReference type="InterPro" id="IPR029058">
    <property type="entry name" value="AB_hydrolase_fold"/>
</dbReference>